<organism evidence="1">
    <name type="scientific">marine sediment metagenome</name>
    <dbReference type="NCBI Taxonomy" id="412755"/>
    <lineage>
        <taxon>unclassified sequences</taxon>
        <taxon>metagenomes</taxon>
        <taxon>ecological metagenomes</taxon>
    </lineage>
</organism>
<dbReference type="EMBL" id="BARS01015595">
    <property type="protein sequence ID" value="GAF92209.1"/>
    <property type="molecule type" value="Genomic_DNA"/>
</dbReference>
<reference evidence="1" key="1">
    <citation type="journal article" date="2014" name="Front. Microbiol.">
        <title>High frequency of phylogenetically diverse reductive dehalogenase-homologous genes in deep subseafloor sedimentary metagenomes.</title>
        <authorList>
            <person name="Kawai M."/>
            <person name="Futagami T."/>
            <person name="Toyoda A."/>
            <person name="Takaki Y."/>
            <person name="Nishi S."/>
            <person name="Hori S."/>
            <person name="Arai W."/>
            <person name="Tsubouchi T."/>
            <person name="Morono Y."/>
            <person name="Uchiyama I."/>
            <person name="Ito T."/>
            <person name="Fujiyama A."/>
            <person name="Inagaki F."/>
            <person name="Takami H."/>
        </authorList>
    </citation>
    <scope>NUCLEOTIDE SEQUENCE</scope>
    <source>
        <strain evidence="1">Expedition CK06-06</strain>
    </source>
</reference>
<proteinExistence type="predicted"/>
<evidence type="ECO:0000313" key="1">
    <source>
        <dbReference type="EMBL" id="GAF92209.1"/>
    </source>
</evidence>
<accession>X0TG67</accession>
<feature type="non-terminal residue" evidence="1">
    <location>
        <position position="1"/>
    </location>
</feature>
<name>X0TG67_9ZZZZ</name>
<dbReference type="AlphaFoldDB" id="X0TG67"/>
<sequence>QLSEKMVPREYEGAGHGAAMLQIEGVSDRIIKDLDSLIE</sequence>
<comment type="caution">
    <text evidence="1">The sequence shown here is derived from an EMBL/GenBank/DDBJ whole genome shotgun (WGS) entry which is preliminary data.</text>
</comment>
<gene>
    <name evidence="1" type="ORF">S01H1_25776</name>
</gene>
<protein>
    <submittedName>
        <fullName evidence="1">Uncharacterized protein</fullName>
    </submittedName>
</protein>